<dbReference type="AlphaFoldDB" id="A0A0R3W2R2"/>
<dbReference type="InterPro" id="IPR001699">
    <property type="entry name" value="TF_T-box"/>
</dbReference>
<organism evidence="10">
    <name type="scientific">Taenia asiatica</name>
    <name type="common">Asian tapeworm</name>
    <dbReference type="NCBI Taxonomy" id="60517"/>
    <lineage>
        <taxon>Eukaryota</taxon>
        <taxon>Metazoa</taxon>
        <taxon>Spiralia</taxon>
        <taxon>Lophotrochozoa</taxon>
        <taxon>Platyhelminthes</taxon>
        <taxon>Cestoda</taxon>
        <taxon>Eucestoda</taxon>
        <taxon>Cyclophyllidea</taxon>
        <taxon>Taeniidae</taxon>
        <taxon>Taenia</taxon>
    </lineage>
</organism>
<dbReference type="SMART" id="SM00425">
    <property type="entry name" value="TBOX"/>
    <property type="match status" value="1"/>
</dbReference>
<keyword evidence="9" id="KW-1185">Reference proteome</keyword>
<dbReference type="GO" id="GO:0000978">
    <property type="term" value="F:RNA polymerase II cis-regulatory region sequence-specific DNA binding"/>
    <property type="evidence" value="ECO:0007669"/>
    <property type="project" value="InterPro"/>
</dbReference>
<dbReference type="STRING" id="60517.A0A0R3W2R2"/>
<evidence type="ECO:0000256" key="1">
    <source>
        <dbReference type="ARBA" id="ARBA00023015"/>
    </source>
</evidence>
<dbReference type="Pfam" id="PF00907">
    <property type="entry name" value="T-box"/>
    <property type="match status" value="1"/>
</dbReference>
<dbReference type="GO" id="GO:0045893">
    <property type="term" value="P:positive regulation of DNA-templated transcription"/>
    <property type="evidence" value="ECO:0007669"/>
    <property type="project" value="InterPro"/>
</dbReference>
<evidence type="ECO:0000256" key="2">
    <source>
        <dbReference type="ARBA" id="ARBA00023125"/>
    </source>
</evidence>
<feature type="region of interest" description="Disordered" evidence="6">
    <location>
        <begin position="1"/>
        <end position="32"/>
    </location>
</feature>
<evidence type="ECO:0000259" key="7">
    <source>
        <dbReference type="PROSITE" id="PS50252"/>
    </source>
</evidence>
<dbReference type="SUPFAM" id="SSF49417">
    <property type="entry name" value="p53-like transcription factors"/>
    <property type="match status" value="1"/>
</dbReference>
<evidence type="ECO:0000256" key="6">
    <source>
        <dbReference type="SAM" id="MobiDB-lite"/>
    </source>
</evidence>
<evidence type="ECO:0000256" key="3">
    <source>
        <dbReference type="ARBA" id="ARBA00023163"/>
    </source>
</evidence>
<evidence type="ECO:0000256" key="5">
    <source>
        <dbReference type="PROSITE-ProRule" id="PRU00201"/>
    </source>
</evidence>
<dbReference type="InterPro" id="IPR046360">
    <property type="entry name" value="T-box_DNA-bd"/>
</dbReference>
<name>A0A0R3W2R2_TAEAS</name>
<dbReference type="CDD" id="cd00182">
    <property type="entry name" value="T-box"/>
    <property type="match status" value="1"/>
</dbReference>
<dbReference type="Gene3D" id="2.60.40.820">
    <property type="entry name" value="Transcription factor, T-box"/>
    <property type="match status" value="1"/>
</dbReference>
<accession>A0A0R3W2R2</accession>
<reference evidence="10" key="1">
    <citation type="submission" date="2017-02" db="UniProtKB">
        <authorList>
            <consortium name="WormBaseParasite"/>
        </authorList>
    </citation>
    <scope>IDENTIFICATION</scope>
</reference>
<dbReference type="GO" id="GO:0005634">
    <property type="term" value="C:nucleus"/>
    <property type="evidence" value="ECO:0007669"/>
    <property type="project" value="UniProtKB-SubCell"/>
</dbReference>
<dbReference type="PROSITE" id="PS50252">
    <property type="entry name" value="TBOX_3"/>
    <property type="match status" value="1"/>
</dbReference>
<keyword evidence="3" id="KW-0804">Transcription</keyword>
<dbReference type="PRINTS" id="PR00937">
    <property type="entry name" value="TBOX"/>
</dbReference>
<evidence type="ECO:0000313" key="10">
    <source>
        <dbReference type="WBParaSite" id="TASK_0000414101-mRNA-1"/>
    </source>
</evidence>
<proteinExistence type="predicted"/>
<keyword evidence="1" id="KW-0805">Transcription regulation</keyword>
<dbReference type="WBParaSite" id="TASK_0000414101-mRNA-1">
    <property type="protein sequence ID" value="TASK_0000414101-mRNA-1"/>
    <property type="gene ID" value="TASK_0000414101"/>
</dbReference>
<keyword evidence="4 5" id="KW-0539">Nucleus</keyword>
<dbReference type="Proteomes" id="UP000282613">
    <property type="component" value="Unassembled WGS sequence"/>
</dbReference>
<dbReference type="PANTHER" id="PTHR11267">
    <property type="entry name" value="T-BOX PROTEIN-RELATED"/>
    <property type="match status" value="1"/>
</dbReference>
<dbReference type="GO" id="GO:0001708">
    <property type="term" value="P:cell fate specification"/>
    <property type="evidence" value="ECO:0007669"/>
    <property type="project" value="TreeGrafter"/>
</dbReference>
<gene>
    <name evidence="8" type="ORF">TASK_LOCUS4142</name>
</gene>
<protein>
    <submittedName>
        <fullName evidence="10">T-box domain-containing protein</fullName>
    </submittedName>
</protein>
<dbReference type="GO" id="GO:0000785">
    <property type="term" value="C:chromatin"/>
    <property type="evidence" value="ECO:0007669"/>
    <property type="project" value="TreeGrafter"/>
</dbReference>
<dbReference type="EMBL" id="UYRS01018331">
    <property type="protein sequence ID" value="VDK32942.1"/>
    <property type="molecule type" value="Genomic_DNA"/>
</dbReference>
<comment type="caution">
    <text evidence="5">Lacks conserved residue(s) required for the propagation of feature annotation.</text>
</comment>
<evidence type="ECO:0000256" key="4">
    <source>
        <dbReference type="ARBA" id="ARBA00023242"/>
    </source>
</evidence>
<reference evidence="8 9" key="2">
    <citation type="submission" date="2018-11" db="EMBL/GenBank/DDBJ databases">
        <authorList>
            <consortium name="Pathogen Informatics"/>
        </authorList>
    </citation>
    <scope>NUCLEOTIDE SEQUENCE [LARGE SCALE GENOMIC DNA]</scope>
</reference>
<comment type="subcellular location">
    <subcellularLocation>
        <location evidence="5">Nucleus</location>
    </subcellularLocation>
</comment>
<dbReference type="InterPro" id="IPR036960">
    <property type="entry name" value="T-box_sf"/>
</dbReference>
<sequence>MRRAGNWSEELDEKGQEAQGLPTSLPSLGFEASPTPLYGQHALSPAALGNSQAFSMSQQHTGASSIPPSYSTTFHQETAPLFDIAGTSMHCTHHRTLAYPSSAQYHCLHAYAAHSSSTPTTSGCNPHQLEYEQSNVAHYLEQHQPSQHQQQQQTWYGSAQKYHDIPIQSQESLALPSFLPDCSSLLPTAPRSSQDPPVSLRSTETSSISSLCATTFHQETASLFDTAGTSMHHPYHHRPVYHTYSQSNPTTLGYTQHQHEYEQSSVTYHTEQCQSYQHQQQETYYGIGQTDREDALTSTDSNWRSYGAMIQDTHQSTSRLPSTSRMVVTNDGGQRGNDEEQSHSLRSVLLHIARGVHNAYPIHFNGERQQFSSICVAGVDYKPPDSALRPAITLLLRDWEMWQAAADYLMEMVVAGAGKRIYPPLTVNVSGLEAEERYLFFMDLMPTDQCIYTFKSGRWTCRQTVRSYPPPNEASLIYMPREVFETGSRLMMSGVDFRRVKITNKANKPANKNQIFVHSMQVYLPRYHIVRCLAEEEVVVHQQGGRALRSVPRVHLEHVGTYVIPETKFITVTAYRDVRITDLKIETNPYATGFRNRWDTSPHPT</sequence>
<dbReference type="GO" id="GO:0000981">
    <property type="term" value="F:DNA-binding transcription factor activity, RNA polymerase II-specific"/>
    <property type="evidence" value="ECO:0007669"/>
    <property type="project" value="TreeGrafter"/>
</dbReference>
<dbReference type="InterPro" id="IPR008967">
    <property type="entry name" value="p53-like_TF_DNA-bd_sf"/>
</dbReference>
<evidence type="ECO:0000313" key="9">
    <source>
        <dbReference type="Proteomes" id="UP000282613"/>
    </source>
</evidence>
<dbReference type="PANTHER" id="PTHR11267:SF181">
    <property type="entry name" value="OPTOMOTOR-BLIND PROTEIN"/>
    <property type="match status" value="1"/>
</dbReference>
<keyword evidence="2 5" id="KW-0238">DNA-binding</keyword>
<evidence type="ECO:0000313" key="8">
    <source>
        <dbReference type="EMBL" id="VDK32942.1"/>
    </source>
</evidence>
<dbReference type="OrthoDB" id="7442607at2759"/>
<feature type="domain" description="T-box" evidence="7">
    <location>
        <begin position="396"/>
        <end position="596"/>
    </location>
</feature>